<reference evidence="1" key="1">
    <citation type="submission" date="2019-04" db="EMBL/GenBank/DDBJ databases">
        <title>Microbes associate with the intestines of laboratory mice.</title>
        <authorList>
            <person name="Navarre W."/>
            <person name="Wong E."/>
            <person name="Huang K."/>
            <person name="Tropini C."/>
            <person name="Ng K."/>
            <person name="Yu B."/>
        </authorList>
    </citation>
    <scope>NUCLEOTIDE SEQUENCE</scope>
    <source>
        <strain evidence="1">NM72_1-8</strain>
    </source>
</reference>
<proteinExistence type="predicted"/>
<comment type="caution">
    <text evidence="1">The sequence shown here is derived from an EMBL/GenBank/DDBJ whole genome shotgun (WGS) entry which is preliminary data.</text>
</comment>
<dbReference type="Proteomes" id="UP000307720">
    <property type="component" value="Unassembled WGS sequence"/>
</dbReference>
<keyword evidence="2" id="KW-1185">Reference proteome</keyword>
<sequence>MGIRLQIQKIGCLLWLVGICFLIPRHVLAEGLTGLEEAKKGIVEIQAGFKDEKGIFRKVKSGSGFLIGGREGKMYIITGNRVARITKKEKRLFCEKHEIQLDTVPAEDVVRIIVKGDVAMETSILASSKAKDFAILNIENIINEKQPLRLREDFEWKAGEKVSVLSFRQEIKGQQFMDSNVEEYIGEIQIKDVNLDKEYSFRYAAELPDDCIGGVLLDEEGYVIGIPNSVLSKPQEGQYAATAVNEIVEVLDNFSIYYDSYLKDKKKEELENLYKESVKIYESGIYKQDSQEKLETALAHVKDMKETGFLTMEEMEEGCASLQSAKNHLALKTDKSKIVVIVLGIILIVLFIWLLQLLIRNRIDEKKRNLQVQNPTTPRRQMHGDGQEVLQSRREISSGQAQKREDYQDTQIEQKDTEVLTEIETSQISAICLARKKTGEEFFTDKERTVIGKGAAAGIRIEGNTAVSREHAVILRKKESYFIRDKGSLNGTFVNGKSLGESEEAIICTGDVVRLANEELVVK</sequence>
<gene>
    <name evidence="1" type="ORF">E5357_05160</name>
</gene>
<dbReference type="EMBL" id="SRZB01000006">
    <property type="protein sequence ID" value="TGX99667.1"/>
    <property type="molecule type" value="Genomic_DNA"/>
</dbReference>
<accession>A0AC61R2L6</accession>
<protein>
    <submittedName>
        <fullName evidence="1">FHA domain-containing protein</fullName>
    </submittedName>
</protein>
<name>A0AC61R2L6_9FIRM</name>
<organism evidence="1 2">
    <name type="scientific">Hominisplanchenecus murintestinalis</name>
    <dbReference type="NCBI Taxonomy" id="2941517"/>
    <lineage>
        <taxon>Bacteria</taxon>
        <taxon>Bacillati</taxon>
        <taxon>Bacillota</taxon>
        <taxon>Clostridia</taxon>
        <taxon>Lachnospirales</taxon>
        <taxon>Lachnospiraceae</taxon>
        <taxon>Hominisplanchenecus</taxon>
    </lineage>
</organism>
<evidence type="ECO:0000313" key="1">
    <source>
        <dbReference type="EMBL" id="TGX99667.1"/>
    </source>
</evidence>
<evidence type="ECO:0000313" key="2">
    <source>
        <dbReference type="Proteomes" id="UP000307720"/>
    </source>
</evidence>